<dbReference type="AlphaFoldDB" id="A0AAV7XUD3"/>
<comment type="caution">
    <text evidence="2">The sequence shown here is derived from an EMBL/GenBank/DDBJ whole genome shotgun (WGS) entry which is preliminary data.</text>
</comment>
<gene>
    <name evidence="2" type="ORF">ONE63_007337</name>
</gene>
<dbReference type="PROSITE" id="PS00028">
    <property type="entry name" value="ZINC_FINGER_C2H2_1"/>
    <property type="match status" value="1"/>
</dbReference>
<dbReference type="PANTHER" id="PTHR31912">
    <property type="entry name" value="IP13529P"/>
    <property type="match status" value="1"/>
</dbReference>
<dbReference type="EMBL" id="JAPTSV010000004">
    <property type="protein sequence ID" value="KAJ1528970.1"/>
    <property type="molecule type" value="Genomic_DNA"/>
</dbReference>
<protein>
    <recommendedName>
        <fullName evidence="1">C2H2-type domain-containing protein</fullName>
    </recommendedName>
</protein>
<keyword evidence="3" id="KW-1185">Reference proteome</keyword>
<dbReference type="PANTHER" id="PTHR31912:SF35">
    <property type="entry name" value="C2H2-TYPE DOMAIN-CONTAINING PROTEIN"/>
    <property type="match status" value="1"/>
</dbReference>
<organism evidence="2 3">
    <name type="scientific">Megalurothrips usitatus</name>
    <name type="common">bean blossom thrips</name>
    <dbReference type="NCBI Taxonomy" id="439358"/>
    <lineage>
        <taxon>Eukaryota</taxon>
        <taxon>Metazoa</taxon>
        <taxon>Ecdysozoa</taxon>
        <taxon>Arthropoda</taxon>
        <taxon>Hexapoda</taxon>
        <taxon>Insecta</taxon>
        <taxon>Pterygota</taxon>
        <taxon>Neoptera</taxon>
        <taxon>Paraneoptera</taxon>
        <taxon>Thysanoptera</taxon>
        <taxon>Terebrantia</taxon>
        <taxon>Thripoidea</taxon>
        <taxon>Thripidae</taxon>
        <taxon>Megalurothrips</taxon>
    </lineage>
</organism>
<sequence length="937" mass="107629">MSYGDCLFMITYRISFNSVCFTRWLYAYSCSCCQSLEIWCSMRVQILPSSVSGVNMYPPRYWMPLHTNCFRTYPGLYAHIRSLHPPSDQTIEDRNETSLSLACPVPLCEEKFHGSRALCTHLIGHLTNGESFECPFRDSCESGVNFSVVQQFRSHLSIKHAGWRQDTLDCDLTRNLAPSGAASSSTGCDGGGDVDCNIEDDDGNEFHDAQDFFTEEPSITSEMFVKHLARFYLMLSAECILPERTIQTISEHMATLSELVQYWYREEIVKKLREEGLEEGRIVSILNSILPRDAFYSAHHKDVPGESLTSTHLRQKYFKSNFVNLEPQEISLDNDKEDGEVVYYVSVRKTLEFLLEDPSVKQQVLESFVREDTDEEVYRDYFDGEISKQSSKGKEELALMLFQDGFKAAKNPIGSAANESKFVSTYFVLGNLKPENRTKIDSINLAFLFKESLLRDTDYGLQKCFKPLIDDLKDLTTSGLKFNNRIVPVRVQHISGDSLGAHTIGGFIESFSGNYICRFCEITHDEFHECPFLVKPLRTKDDYNDALEELSAMRVYHKKTENRRGLKRDSPFNEIPGFHVADPRLPPCIAHDLFENGVVSCDLKLMIIYFVKEKWFTFKKLGRMIKNFNYQGQDMNNKPAPVPEAKDKKSKLKLGGHAVQNWYLLRLFPLIIESCLKDPSDKVWQLFLKLKLLVELVCSPVFKSDDLKKLEALTESYMKEREEVLPGAKVKPKYHYLTHYAQMIRLFGPLIYVWTMRFEAKHQFFKRVMRACNNFINIGLTMALRHQKWFSYLTSGVILPNGISDSTRMKPLNIHDKANLVKEIIQRSNFSQHAMEVNRVTCDGTEFRKDSYFVLGKDSAGSIDVGLCKVLAIDKGKVFLVMQKYKARFLSDYGLYQIDDEHSHGIEILSSSLLQYPNAVSVYDFKLNLCFSLKHKV</sequence>
<dbReference type="Proteomes" id="UP001075354">
    <property type="component" value="Chromosome 4"/>
</dbReference>
<evidence type="ECO:0000259" key="1">
    <source>
        <dbReference type="PROSITE" id="PS00028"/>
    </source>
</evidence>
<proteinExistence type="predicted"/>
<evidence type="ECO:0000313" key="2">
    <source>
        <dbReference type="EMBL" id="KAJ1528970.1"/>
    </source>
</evidence>
<dbReference type="InterPro" id="IPR013087">
    <property type="entry name" value="Znf_C2H2_type"/>
</dbReference>
<feature type="domain" description="C2H2-type" evidence="1">
    <location>
        <begin position="103"/>
        <end position="125"/>
    </location>
</feature>
<evidence type="ECO:0000313" key="3">
    <source>
        <dbReference type="Proteomes" id="UP001075354"/>
    </source>
</evidence>
<accession>A0AAV7XUD3</accession>
<reference evidence="2" key="1">
    <citation type="submission" date="2022-12" db="EMBL/GenBank/DDBJ databases">
        <title>Chromosome-level genome assembly of the bean flower thrips Megalurothrips usitatus.</title>
        <authorList>
            <person name="Ma L."/>
            <person name="Liu Q."/>
            <person name="Li H."/>
            <person name="Cai W."/>
        </authorList>
    </citation>
    <scope>NUCLEOTIDE SEQUENCE</scope>
    <source>
        <strain evidence="2">Cailab_2022a</strain>
    </source>
</reference>
<name>A0AAV7XUD3_9NEOP</name>